<keyword evidence="2" id="KW-1185">Reference proteome</keyword>
<protein>
    <submittedName>
        <fullName evidence="1">Uncharacterized protein</fullName>
    </submittedName>
</protein>
<dbReference type="AlphaFoldDB" id="A0A7W3LRX3"/>
<accession>A0A7W3LRX3</accession>
<evidence type="ECO:0000313" key="2">
    <source>
        <dbReference type="Proteomes" id="UP000572680"/>
    </source>
</evidence>
<sequence>MELLIVTGVYTMIGRITTALALAPDTVNPESARNWPHDLYGFPEPDHR</sequence>
<comment type="caution">
    <text evidence="1">The sequence shown here is derived from an EMBL/GenBank/DDBJ whole genome shotgun (WGS) entry which is preliminary data.</text>
</comment>
<name>A0A7W3LRX3_ACTNM</name>
<dbReference type="RefSeq" id="WP_182845344.1">
    <property type="nucleotide sequence ID" value="NZ_BAAALP010000033.1"/>
</dbReference>
<gene>
    <name evidence="1" type="ORF">HNR61_004757</name>
</gene>
<proteinExistence type="predicted"/>
<dbReference type="Proteomes" id="UP000572680">
    <property type="component" value="Unassembled WGS sequence"/>
</dbReference>
<organism evidence="1 2">
    <name type="scientific">Actinomadura namibiensis</name>
    <dbReference type="NCBI Taxonomy" id="182080"/>
    <lineage>
        <taxon>Bacteria</taxon>
        <taxon>Bacillati</taxon>
        <taxon>Actinomycetota</taxon>
        <taxon>Actinomycetes</taxon>
        <taxon>Streptosporangiales</taxon>
        <taxon>Thermomonosporaceae</taxon>
        <taxon>Actinomadura</taxon>
    </lineage>
</organism>
<reference evidence="1 2" key="1">
    <citation type="submission" date="2020-08" db="EMBL/GenBank/DDBJ databases">
        <title>Genomic Encyclopedia of Type Strains, Phase IV (KMG-IV): sequencing the most valuable type-strain genomes for metagenomic binning, comparative biology and taxonomic classification.</title>
        <authorList>
            <person name="Goeker M."/>
        </authorList>
    </citation>
    <scope>NUCLEOTIDE SEQUENCE [LARGE SCALE GENOMIC DNA]</scope>
    <source>
        <strain evidence="1 2">DSM 44197</strain>
    </source>
</reference>
<evidence type="ECO:0000313" key="1">
    <source>
        <dbReference type="EMBL" id="MBA8953107.1"/>
    </source>
</evidence>
<dbReference type="EMBL" id="JACJIA010000006">
    <property type="protein sequence ID" value="MBA8953107.1"/>
    <property type="molecule type" value="Genomic_DNA"/>
</dbReference>